<keyword evidence="3 12" id="KW-0436">Ligase</keyword>
<feature type="active site" description="Nucleophile; for glutamine hydrolysis" evidence="12">
    <location>
        <position position="376"/>
    </location>
</feature>
<evidence type="ECO:0000259" key="14">
    <source>
        <dbReference type="Pfam" id="PF06418"/>
    </source>
</evidence>
<evidence type="ECO:0000313" key="16">
    <source>
        <dbReference type="Proteomes" id="UP000175679"/>
    </source>
</evidence>
<feature type="binding site" evidence="12">
    <location>
        <position position="15"/>
    </location>
    <ligand>
        <name>UTP</name>
        <dbReference type="ChEBI" id="CHEBI:46398"/>
    </ligand>
</feature>
<feature type="binding site" evidence="12">
    <location>
        <position position="141"/>
    </location>
    <ligand>
        <name>Mg(2+)</name>
        <dbReference type="ChEBI" id="CHEBI:18420"/>
    </ligand>
</feature>
<feature type="binding site" evidence="12">
    <location>
        <position position="15"/>
    </location>
    <ligand>
        <name>CTP</name>
        <dbReference type="ChEBI" id="CHEBI:37563"/>
        <note>allosteric inhibitor</note>
    </ligand>
</feature>
<dbReference type="Gene3D" id="3.40.50.300">
    <property type="entry name" value="P-loop containing nucleotide triphosphate hydrolases"/>
    <property type="match status" value="1"/>
</dbReference>
<dbReference type="InterPro" id="IPR029062">
    <property type="entry name" value="Class_I_gatase-like"/>
</dbReference>
<keyword evidence="6 12" id="KW-0067">ATP-binding</keyword>
<dbReference type="SUPFAM" id="SSF52540">
    <property type="entry name" value="P-loop containing nucleoside triphosphate hydrolases"/>
    <property type="match status" value="1"/>
</dbReference>
<gene>
    <name evidence="12" type="primary">pyrG</name>
    <name evidence="15" type="ORF">BIY23_04525</name>
</gene>
<evidence type="ECO:0000256" key="3">
    <source>
        <dbReference type="ARBA" id="ARBA00022598"/>
    </source>
</evidence>
<dbReference type="InterPro" id="IPR017926">
    <property type="entry name" value="GATASE"/>
</dbReference>
<comment type="caution">
    <text evidence="15">The sequence shown here is derived from an EMBL/GenBank/DDBJ whole genome shotgun (WGS) entry which is preliminary data.</text>
</comment>
<dbReference type="GO" id="GO:0044210">
    <property type="term" value="P:'de novo' CTP biosynthetic process"/>
    <property type="evidence" value="ECO:0007669"/>
    <property type="project" value="UniProtKB-UniRule"/>
</dbReference>
<keyword evidence="7 12" id="KW-0460">Magnesium</keyword>
<comment type="catalytic activity">
    <reaction evidence="12">
        <text>L-glutamine + H2O = L-glutamate + NH4(+)</text>
        <dbReference type="Rhea" id="RHEA:15889"/>
        <dbReference type="ChEBI" id="CHEBI:15377"/>
        <dbReference type="ChEBI" id="CHEBI:28938"/>
        <dbReference type="ChEBI" id="CHEBI:29985"/>
        <dbReference type="ChEBI" id="CHEBI:58359"/>
    </reaction>
</comment>
<feature type="binding site" evidence="12">
    <location>
        <begin position="148"/>
        <end position="150"/>
    </location>
    <ligand>
        <name>CTP</name>
        <dbReference type="ChEBI" id="CHEBI:37563"/>
        <note>allosteric inhibitor</note>
    </ligand>
</feature>
<dbReference type="OrthoDB" id="9801107at2"/>
<dbReference type="FunFam" id="3.40.50.880:FF:000002">
    <property type="entry name" value="CTP synthase"/>
    <property type="match status" value="1"/>
</dbReference>
<dbReference type="FunFam" id="3.40.50.300:FF:000009">
    <property type="entry name" value="CTP synthase"/>
    <property type="match status" value="1"/>
</dbReference>
<comment type="subunit">
    <text evidence="12">Homotetramer.</text>
</comment>
<feature type="binding site" evidence="12">
    <location>
        <position position="224"/>
    </location>
    <ligand>
        <name>CTP</name>
        <dbReference type="ChEBI" id="CHEBI:37563"/>
        <note>allosteric inhibitor</note>
    </ligand>
</feature>
<comment type="pathway">
    <text evidence="1 12">Pyrimidine metabolism; CTP biosynthesis via de novo pathway; CTP from UDP: step 2/2.</text>
</comment>
<dbReference type="PROSITE" id="PS51273">
    <property type="entry name" value="GATASE_TYPE_1"/>
    <property type="match status" value="1"/>
</dbReference>
<feature type="binding site" evidence="12">
    <location>
        <position position="454"/>
    </location>
    <ligand>
        <name>L-glutamine</name>
        <dbReference type="ChEBI" id="CHEBI:58359"/>
    </ligand>
</feature>
<dbReference type="GO" id="GO:0003883">
    <property type="term" value="F:CTP synthase activity"/>
    <property type="evidence" value="ECO:0007669"/>
    <property type="project" value="UniProtKB-UniRule"/>
</dbReference>
<dbReference type="InterPro" id="IPR033828">
    <property type="entry name" value="GATase1_CTP_Synthase"/>
</dbReference>
<sequence>MKINRFIFVTGGVVSSLGKGLVASSIGALLQAYGFKIHIRKLDPYLNIDAGTMNPAQHGEVFVTNDGAETDLDLGYYERFTGIQTTKHDNITTGKVYDQLLKKERRGDYLGKTVQVIPHVTDLIKSFIINSRENLDFLICEVGGTVGDIESQPFLEAIRQISYHLGKQRVILIHLTLVPYLTAAQDLKTKPTQHSVRELNFAGIQPDIILCRSEQKISQHQKEKIANLCNVPLSNVIPAPDVNYIYELPVLYNQYGLDTQILEHFGLNLPKPYLTAWTDLVQNTIGEEITISIVGKYTEFPDTYKSLVEALHHGAICNNVMVKINWINSREQFAEAQLQGSNAILVPGGFGDHGIEGKISTINYARINNIPFLGICLGMQLAVIEFAHDVIKLDDVHSEEFYICQNPIIKLADNQSVDLGGTMRLGEYPCNLKAGSKIAEIYNMTTILERHRHRYIINKNYQDILEQGGMLCSGISEDGTCIEVIELKDHPWFIGVQFHPEFKSRPFTPHPIFASFVKAAIQLNNIIRV</sequence>
<dbReference type="InterPro" id="IPR017456">
    <property type="entry name" value="CTP_synthase_N"/>
</dbReference>
<dbReference type="RefSeq" id="WP_070064887.1">
    <property type="nucleotide sequence ID" value="NZ_MJMG01000002.1"/>
</dbReference>
<dbReference type="UniPathway" id="UPA00159">
    <property type="reaction ID" value="UER00277"/>
</dbReference>
<dbReference type="Pfam" id="PF06418">
    <property type="entry name" value="CTP_synth_N"/>
    <property type="match status" value="1"/>
</dbReference>
<protein>
    <recommendedName>
        <fullName evidence="12">CTP synthase</fullName>
        <ecNumber evidence="12">6.3.4.2</ecNumber>
    </recommendedName>
    <alternativeName>
        <fullName evidence="12">Cytidine 5'-triphosphate synthase</fullName>
    </alternativeName>
    <alternativeName>
        <fullName evidence="12">Cytidine triphosphate synthetase</fullName>
        <shortName evidence="12">CTP synthetase</shortName>
        <shortName evidence="12">CTPS</shortName>
    </alternativeName>
    <alternativeName>
        <fullName evidence="12">UTP--ammonia ligase</fullName>
    </alternativeName>
</protein>
<dbReference type="EC" id="6.3.4.2" evidence="12"/>
<evidence type="ECO:0000256" key="12">
    <source>
        <dbReference type="HAMAP-Rule" id="MF_01227"/>
    </source>
</evidence>
<comment type="caution">
    <text evidence="12">Lacks conserved residue(s) required for the propagation of feature annotation.</text>
</comment>
<dbReference type="InterPro" id="IPR027417">
    <property type="entry name" value="P-loop_NTPase"/>
</dbReference>
<evidence type="ECO:0000256" key="1">
    <source>
        <dbReference type="ARBA" id="ARBA00005171"/>
    </source>
</evidence>
<dbReference type="EMBL" id="MJMG01000002">
    <property type="protein sequence ID" value="OEY86883.1"/>
    <property type="molecule type" value="Genomic_DNA"/>
</dbReference>
<evidence type="ECO:0000256" key="10">
    <source>
        <dbReference type="ARBA" id="ARBA00047781"/>
    </source>
</evidence>
<dbReference type="GO" id="GO:0004359">
    <property type="term" value="F:glutaminase activity"/>
    <property type="evidence" value="ECO:0007669"/>
    <property type="project" value="RHEA"/>
</dbReference>
<evidence type="ECO:0000256" key="2">
    <source>
        <dbReference type="ARBA" id="ARBA00007533"/>
    </source>
</evidence>
<evidence type="ECO:0000256" key="8">
    <source>
        <dbReference type="ARBA" id="ARBA00022962"/>
    </source>
</evidence>
<keyword evidence="16" id="KW-1185">Reference proteome</keyword>
<comment type="activity regulation">
    <text evidence="12">Allosterically activated by GTP, when glutamine is the substrate; GTP has no effect on the reaction when ammonia is the substrate. The allosteric effector GTP functions by stabilizing the protein conformation that binds the tetrahedral intermediate(s) formed during glutamine hydrolysis. Inhibited by the product CTP, via allosteric rather than competitive inhibition.</text>
</comment>
<dbReference type="PANTHER" id="PTHR11550:SF0">
    <property type="entry name" value="CTP SYNTHASE-RELATED"/>
    <property type="match status" value="1"/>
</dbReference>
<feature type="binding site" evidence="12">
    <location>
        <begin position="188"/>
        <end position="193"/>
    </location>
    <ligand>
        <name>UTP</name>
        <dbReference type="ChEBI" id="CHEBI:46398"/>
    </ligand>
</feature>
<keyword evidence="9 12" id="KW-0665">Pyrimidine biosynthesis</keyword>
<evidence type="ECO:0000259" key="13">
    <source>
        <dbReference type="Pfam" id="PF00117"/>
    </source>
</evidence>
<feature type="binding site" evidence="12">
    <location>
        <begin position="16"/>
        <end position="21"/>
    </location>
    <ligand>
        <name>ATP</name>
        <dbReference type="ChEBI" id="CHEBI:30616"/>
    </ligand>
</feature>
<evidence type="ECO:0000256" key="4">
    <source>
        <dbReference type="ARBA" id="ARBA00022723"/>
    </source>
</evidence>
<evidence type="ECO:0000256" key="7">
    <source>
        <dbReference type="ARBA" id="ARBA00022842"/>
    </source>
</evidence>
<feature type="binding site" evidence="12">
    <location>
        <position position="349"/>
    </location>
    <ligand>
        <name>L-glutamine</name>
        <dbReference type="ChEBI" id="CHEBI:58359"/>
    </ligand>
</feature>
<dbReference type="Pfam" id="PF00117">
    <property type="entry name" value="GATase"/>
    <property type="match status" value="1"/>
</dbReference>
<feature type="binding site" evidence="12">
    <location>
        <position position="400"/>
    </location>
    <ligand>
        <name>L-glutamine</name>
        <dbReference type="ChEBI" id="CHEBI:58359"/>
    </ligand>
</feature>
<dbReference type="Gene3D" id="3.40.50.880">
    <property type="match status" value="1"/>
</dbReference>
<evidence type="ECO:0000256" key="6">
    <source>
        <dbReference type="ARBA" id="ARBA00022840"/>
    </source>
</evidence>
<evidence type="ECO:0000256" key="5">
    <source>
        <dbReference type="ARBA" id="ARBA00022741"/>
    </source>
</evidence>
<comment type="catalytic activity">
    <reaction evidence="10 12">
        <text>UTP + L-glutamine + ATP + H2O = CTP + L-glutamate + ADP + phosphate + 2 H(+)</text>
        <dbReference type="Rhea" id="RHEA:26426"/>
        <dbReference type="ChEBI" id="CHEBI:15377"/>
        <dbReference type="ChEBI" id="CHEBI:15378"/>
        <dbReference type="ChEBI" id="CHEBI:29985"/>
        <dbReference type="ChEBI" id="CHEBI:30616"/>
        <dbReference type="ChEBI" id="CHEBI:37563"/>
        <dbReference type="ChEBI" id="CHEBI:43474"/>
        <dbReference type="ChEBI" id="CHEBI:46398"/>
        <dbReference type="ChEBI" id="CHEBI:58359"/>
        <dbReference type="ChEBI" id="CHEBI:456216"/>
        <dbReference type="EC" id="6.3.4.2"/>
    </reaction>
</comment>
<feature type="binding site" evidence="12">
    <location>
        <position position="73"/>
    </location>
    <ligand>
        <name>ATP</name>
        <dbReference type="ChEBI" id="CHEBI:30616"/>
    </ligand>
</feature>
<comment type="miscellaneous">
    <text evidence="12">CTPSs have evolved a hybrid strategy for distinguishing between UTP and CTP. The overlapping regions of the product feedback inhibitory and substrate sites recognize a common feature in both compounds, the triphosphate moiety. To differentiate isosteric substrate and product pyrimidine rings, an additional pocket far from the expected kinase/ligase catalytic site, specifically recognizes the cytosine and ribose portions of the product inhibitor.</text>
</comment>
<dbReference type="HAMAP" id="MF_01227">
    <property type="entry name" value="PyrG"/>
    <property type="match status" value="1"/>
</dbReference>
<keyword evidence="4 12" id="KW-0479">Metal-binding</keyword>
<dbReference type="CDD" id="cd01746">
    <property type="entry name" value="GATase1_CTP_Synthase"/>
    <property type="match status" value="1"/>
</dbReference>
<dbReference type="GO" id="GO:0019856">
    <property type="term" value="P:pyrimidine nucleobase biosynthetic process"/>
    <property type="evidence" value="ECO:0007669"/>
    <property type="project" value="TreeGrafter"/>
</dbReference>
<dbReference type="AlphaFoldDB" id="A0A1E7QKA7"/>
<feature type="binding site" evidence="12">
    <location>
        <position position="242"/>
    </location>
    <ligand>
        <name>ATP</name>
        <dbReference type="ChEBI" id="CHEBI:30616"/>
    </ligand>
</feature>
<reference evidence="15 16" key="1">
    <citation type="submission" date="2016-09" db="EMBL/GenBank/DDBJ databases">
        <title>Genomic evidence for plant-parasitic nematodes as the earliest Wolbachia hosts.</title>
        <authorList>
            <person name="Brown A.M."/>
            <person name="Wasala S.K."/>
            <person name="Howe D.K."/>
            <person name="Peetz A.B."/>
            <person name="Zasada I.A."/>
            <person name="Denver D.R."/>
        </authorList>
    </citation>
    <scope>NUCLEOTIDE SEQUENCE [LARGE SCALE GENOMIC DNA]</scope>
    <source>
        <strain evidence="16">wPpe</strain>
    </source>
</reference>
<dbReference type="NCBIfam" id="TIGR00337">
    <property type="entry name" value="PyrG"/>
    <property type="match status" value="1"/>
</dbReference>
<dbReference type="CDD" id="cd03113">
    <property type="entry name" value="CTPS_N"/>
    <property type="match status" value="1"/>
</dbReference>
<organism evidence="15 16">
    <name type="scientific">Wolbachia pipientis</name>
    <dbReference type="NCBI Taxonomy" id="955"/>
    <lineage>
        <taxon>Bacteria</taxon>
        <taxon>Pseudomonadati</taxon>
        <taxon>Pseudomonadota</taxon>
        <taxon>Alphaproteobacteria</taxon>
        <taxon>Rickettsiales</taxon>
        <taxon>Anaplasmataceae</taxon>
        <taxon>Wolbachieae</taxon>
        <taxon>Wolbachia</taxon>
    </lineage>
</organism>
<dbReference type="InterPro" id="IPR004468">
    <property type="entry name" value="CTP_synthase"/>
</dbReference>
<feature type="region of interest" description="Amidoligase domain" evidence="12">
    <location>
        <begin position="1"/>
        <end position="267"/>
    </location>
</feature>
<feature type="binding site" evidence="12">
    <location>
        <begin position="377"/>
        <end position="380"/>
    </location>
    <ligand>
        <name>L-glutamine</name>
        <dbReference type="ChEBI" id="CHEBI:58359"/>
    </ligand>
</feature>
<dbReference type="GO" id="GO:0042802">
    <property type="term" value="F:identical protein binding"/>
    <property type="evidence" value="ECO:0007669"/>
    <property type="project" value="TreeGrafter"/>
</dbReference>
<dbReference type="Proteomes" id="UP000175679">
    <property type="component" value="Unassembled WGS sequence"/>
</dbReference>
<feature type="binding site" evidence="12">
    <location>
        <position position="73"/>
    </location>
    <ligand>
        <name>Mg(2+)</name>
        <dbReference type="ChEBI" id="CHEBI:18420"/>
    </ligand>
</feature>
<keyword evidence="5 12" id="KW-0547">Nucleotide-binding</keyword>
<evidence type="ECO:0000313" key="15">
    <source>
        <dbReference type="EMBL" id="OEY86883.1"/>
    </source>
</evidence>
<name>A0A1E7QKA7_WOLPI</name>
<dbReference type="GO" id="GO:0097268">
    <property type="term" value="C:cytoophidium"/>
    <property type="evidence" value="ECO:0007669"/>
    <property type="project" value="UniProtKB-ARBA"/>
</dbReference>
<dbReference type="PANTHER" id="PTHR11550">
    <property type="entry name" value="CTP SYNTHASE"/>
    <property type="match status" value="1"/>
</dbReference>
<feature type="binding site" evidence="12">
    <location>
        <position position="224"/>
    </location>
    <ligand>
        <name>UTP</name>
        <dbReference type="ChEBI" id="CHEBI:46398"/>
    </ligand>
</feature>
<keyword evidence="8 12" id="KW-0315">Glutamine amidotransferase</keyword>
<accession>A0A1E7QKA7</accession>
<feature type="active site" evidence="12">
    <location>
        <position position="499"/>
    </location>
</feature>
<proteinExistence type="inferred from homology"/>
<dbReference type="NCBIfam" id="NF003792">
    <property type="entry name" value="PRK05380.1"/>
    <property type="match status" value="1"/>
</dbReference>
<feature type="domain" description="CTP synthase N-terminal" evidence="14">
    <location>
        <begin position="5"/>
        <end position="267"/>
    </location>
</feature>
<feature type="binding site" evidence="12">
    <location>
        <begin position="188"/>
        <end position="193"/>
    </location>
    <ligand>
        <name>CTP</name>
        <dbReference type="ChEBI" id="CHEBI:37563"/>
        <note>allosteric inhibitor</note>
    </ligand>
</feature>
<dbReference type="GO" id="GO:0005524">
    <property type="term" value="F:ATP binding"/>
    <property type="evidence" value="ECO:0007669"/>
    <property type="project" value="UniProtKB-KW"/>
</dbReference>
<feature type="domain" description="Glutamine amidotransferase" evidence="13">
    <location>
        <begin position="301"/>
        <end position="518"/>
    </location>
</feature>
<evidence type="ECO:0000256" key="11">
    <source>
        <dbReference type="ARBA" id="ARBA00059148"/>
    </source>
</evidence>
<dbReference type="GO" id="GO:0005829">
    <property type="term" value="C:cytosol"/>
    <property type="evidence" value="ECO:0007669"/>
    <property type="project" value="TreeGrafter"/>
</dbReference>
<comment type="function">
    <text evidence="11 12">Catalyzes the ATP-dependent amination of UTP to CTP with either L-glutamine or ammonia as the source of nitrogen. Regulates intracellular CTP levels through interactions with the four ribonucleotide triphosphates.</text>
</comment>
<dbReference type="SUPFAM" id="SSF52317">
    <property type="entry name" value="Class I glutamine amidotransferase-like"/>
    <property type="match status" value="1"/>
</dbReference>
<dbReference type="GO" id="GO:0046872">
    <property type="term" value="F:metal ion binding"/>
    <property type="evidence" value="ECO:0007669"/>
    <property type="project" value="UniProtKB-KW"/>
</dbReference>
<comment type="catalytic activity">
    <reaction evidence="12">
        <text>UTP + NH4(+) + ATP = CTP + ADP + phosphate + 2 H(+)</text>
        <dbReference type="Rhea" id="RHEA:16597"/>
        <dbReference type="ChEBI" id="CHEBI:15378"/>
        <dbReference type="ChEBI" id="CHEBI:28938"/>
        <dbReference type="ChEBI" id="CHEBI:30616"/>
        <dbReference type="ChEBI" id="CHEBI:37563"/>
        <dbReference type="ChEBI" id="CHEBI:43474"/>
        <dbReference type="ChEBI" id="CHEBI:46398"/>
        <dbReference type="ChEBI" id="CHEBI:456216"/>
    </reaction>
</comment>
<comment type="similarity">
    <text evidence="2 12">Belongs to the CTP synthase family.</text>
</comment>
<feature type="active site" evidence="12">
    <location>
        <position position="501"/>
    </location>
</feature>
<evidence type="ECO:0000256" key="9">
    <source>
        <dbReference type="ARBA" id="ARBA00022975"/>
    </source>
</evidence>